<accession>A0A0A0ER19</accession>
<dbReference type="Proteomes" id="UP000030017">
    <property type="component" value="Unassembled WGS sequence"/>
</dbReference>
<keyword evidence="2" id="KW-1185">Reference proteome</keyword>
<dbReference type="InterPro" id="IPR015867">
    <property type="entry name" value="N-reg_PII/ATP_PRibTrfase_C"/>
</dbReference>
<name>A0A0A0ER19_9GAMM</name>
<dbReference type="OrthoDB" id="9180928at2"/>
<sequence>MSTLLRLTLIFPPALEPAITAVLISEPRCPGFTLFDAEGHTGDFESASTIELVLGHVRRRVLWMVLDAQHGDAVLDLLRERIHSRQVRWWLEPVLNEGHLA</sequence>
<dbReference type="EMBL" id="AVPS01000001">
    <property type="protein sequence ID" value="KGM52874.1"/>
    <property type="molecule type" value="Genomic_DNA"/>
</dbReference>
<dbReference type="Gene3D" id="3.30.70.120">
    <property type="match status" value="1"/>
</dbReference>
<dbReference type="STRING" id="1122185.N792_01160"/>
<dbReference type="RefSeq" id="WP_036191677.1">
    <property type="nucleotide sequence ID" value="NZ_AVPS01000001.1"/>
</dbReference>
<organism evidence="1 2">
    <name type="scientific">Lysobacter concretionis Ko07 = DSM 16239</name>
    <dbReference type="NCBI Taxonomy" id="1122185"/>
    <lineage>
        <taxon>Bacteria</taxon>
        <taxon>Pseudomonadati</taxon>
        <taxon>Pseudomonadota</taxon>
        <taxon>Gammaproteobacteria</taxon>
        <taxon>Lysobacterales</taxon>
        <taxon>Lysobacteraceae</taxon>
        <taxon>Novilysobacter</taxon>
    </lineage>
</organism>
<dbReference type="AlphaFoldDB" id="A0A0A0ER19"/>
<proteinExistence type="predicted"/>
<evidence type="ECO:0000313" key="2">
    <source>
        <dbReference type="Proteomes" id="UP000030017"/>
    </source>
</evidence>
<reference evidence="1 2" key="1">
    <citation type="submission" date="2013-08" db="EMBL/GenBank/DDBJ databases">
        <title>Genome sequencing of Lysobacter.</title>
        <authorList>
            <person name="Zhang S."/>
            <person name="Wang G."/>
        </authorList>
    </citation>
    <scope>NUCLEOTIDE SEQUENCE [LARGE SCALE GENOMIC DNA]</scope>
    <source>
        <strain evidence="1 2">Ko07</strain>
    </source>
</reference>
<evidence type="ECO:0008006" key="3">
    <source>
        <dbReference type="Google" id="ProtNLM"/>
    </source>
</evidence>
<protein>
    <recommendedName>
        <fullName evidence="3">DUF3240 domain-containing protein</fullName>
    </recommendedName>
</protein>
<dbReference type="Pfam" id="PF11582">
    <property type="entry name" value="DUF3240"/>
    <property type="match status" value="1"/>
</dbReference>
<evidence type="ECO:0000313" key="1">
    <source>
        <dbReference type="EMBL" id="KGM52874.1"/>
    </source>
</evidence>
<dbReference type="InterPro" id="IPR021634">
    <property type="entry name" value="DUF3240"/>
</dbReference>
<comment type="caution">
    <text evidence="1">The sequence shown here is derived from an EMBL/GenBank/DDBJ whole genome shotgun (WGS) entry which is preliminary data.</text>
</comment>
<dbReference type="eggNOG" id="ENOG5033HXW">
    <property type="taxonomic scope" value="Bacteria"/>
</dbReference>
<gene>
    <name evidence="1" type="ORF">N792_01160</name>
</gene>